<reference evidence="1" key="1">
    <citation type="submission" date="2022-07" db="EMBL/GenBank/DDBJ databases">
        <title>Genome Sequence of Lecanicillium saksenae.</title>
        <authorList>
            <person name="Buettner E."/>
        </authorList>
    </citation>
    <scope>NUCLEOTIDE SEQUENCE</scope>
    <source>
        <strain evidence="1">VT-O1</strain>
    </source>
</reference>
<evidence type="ECO:0000313" key="1">
    <source>
        <dbReference type="EMBL" id="KAJ3494445.1"/>
    </source>
</evidence>
<organism evidence="1 2">
    <name type="scientific">Lecanicillium saksenae</name>
    <dbReference type="NCBI Taxonomy" id="468837"/>
    <lineage>
        <taxon>Eukaryota</taxon>
        <taxon>Fungi</taxon>
        <taxon>Dikarya</taxon>
        <taxon>Ascomycota</taxon>
        <taxon>Pezizomycotina</taxon>
        <taxon>Sordariomycetes</taxon>
        <taxon>Hypocreomycetidae</taxon>
        <taxon>Hypocreales</taxon>
        <taxon>Cordycipitaceae</taxon>
        <taxon>Lecanicillium</taxon>
    </lineage>
</organism>
<proteinExistence type="predicted"/>
<sequence length="261" mass="29497">MSLRTLLAAAATLSATVVADKRGLAFNDGINVSGFHDTFIALSAISWTYNWDSDTSNNDNYGEFVPMLWSPRGDHTGPWNDHVNKWLGRGTQYLLGFNEPDRPDQANMSPGDAVYAWRQYMEPYHSRAYLGAPAVSNGGFGWLQDFLNQCQGCHLDFIPVHWYGDHSQEADFENWVNRVCDLVAHNGRKVWITEFKGWGNEHEQIAFLKKAIPFLDNNSCVERYSYFGINNSNKDLIVGNGPDVSNLGVYYGYKIPIADWP</sequence>
<protein>
    <submittedName>
        <fullName evidence="1">Uncharacterized protein</fullName>
    </submittedName>
</protein>
<evidence type="ECO:0000313" key="2">
    <source>
        <dbReference type="Proteomes" id="UP001148737"/>
    </source>
</evidence>
<comment type="caution">
    <text evidence="1">The sequence shown here is derived from an EMBL/GenBank/DDBJ whole genome shotgun (WGS) entry which is preliminary data.</text>
</comment>
<dbReference type="EMBL" id="JANAKD010000377">
    <property type="protein sequence ID" value="KAJ3494445.1"/>
    <property type="molecule type" value="Genomic_DNA"/>
</dbReference>
<dbReference type="Proteomes" id="UP001148737">
    <property type="component" value="Unassembled WGS sequence"/>
</dbReference>
<gene>
    <name evidence="1" type="ORF">NLG97_g4071</name>
</gene>
<accession>A0ACC1QXQ2</accession>
<keyword evidence="2" id="KW-1185">Reference proteome</keyword>
<name>A0ACC1QXQ2_9HYPO</name>